<name>A0ABY1LNM0_9MICO</name>
<gene>
    <name evidence="3" type="ORF">SAMN06295973_1660</name>
</gene>
<dbReference type="Pfam" id="PF02464">
    <property type="entry name" value="CinA"/>
    <property type="match status" value="1"/>
</dbReference>
<feature type="region of interest" description="Disordered" evidence="1">
    <location>
        <begin position="1"/>
        <end position="20"/>
    </location>
</feature>
<evidence type="ECO:0000313" key="4">
    <source>
        <dbReference type="Proteomes" id="UP000190827"/>
    </source>
</evidence>
<dbReference type="NCBIfam" id="TIGR00199">
    <property type="entry name" value="PncC_domain"/>
    <property type="match status" value="1"/>
</dbReference>
<keyword evidence="4" id="KW-1185">Reference proteome</keyword>
<organism evidence="3 4">
    <name type="scientific">Plantibacter cousiniae</name>
    <name type="common">nom. nud.</name>
    <dbReference type="NCBI Taxonomy" id="199709"/>
    <lineage>
        <taxon>Bacteria</taxon>
        <taxon>Bacillati</taxon>
        <taxon>Actinomycetota</taxon>
        <taxon>Actinomycetes</taxon>
        <taxon>Micrococcales</taxon>
        <taxon>Microbacteriaceae</taxon>
        <taxon>Plantibacter</taxon>
    </lineage>
</organism>
<sequence length="180" mass="18220">MDGSAIPVETVDSAGTENPSETLAERIAATALQRGIRVGVAESLTSGAIASTLGAASDAGEWFSGGIVAYRPEVKFDLLGVPPGPVITATAAQRMATGCGRVLASTATVAVTGAGGPGPQEGQRAGTVFIAVRTEHDETVQQCWFPGDPRTVVMKTVEAALELLAITLENAPSGASRSAE</sequence>
<evidence type="ECO:0000256" key="1">
    <source>
        <dbReference type="SAM" id="MobiDB-lite"/>
    </source>
</evidence>
<feature type="domain" description="CinA C-terminal" evidence="2">
    <location>
        <begin position="21"/>
        <end position="166"/>
    </location>
</feature>
<comment type="caution">
    <text evidence="3">The sequence shown here is derived from an EMBL/GenBank/DDBJ whole genome shotgun (WGS) entry which is preliminary data.</text>
</comment>
<proteinExistence type="predicted"/>
<dbReference type="EMBL" id="FUZO01000001">
    <property type="protein sequence ID" value="SKC52446.1"/>
    <property type="molecule type" value="Genomic_DNA"/>
</dbReference>
<dbReference type="Proteomes" id="UP000190827">
    <property type="component" value="Unassembled WGS sequence"/>
</dbReference>
<dbReference type="SUPFAM" id="SSF142433">
    <property type="entry name" value="CinA-like"/>
    <property type="match status" value="1"/>
</dbReference>
<reference evidence="3 4" key="1">
    <citation type="submission" date="2017-02" db="EMBL/GenBank/DDBJ databases">
        <authorList>
            <person name="Varghese N."/>
            <person name="Submissions S."/>
        </authorList>
    </citation>
    <scope>NUCLEOTIDE SEQUENCE [LARGE SCALE GENOMIC DNA]</scope>
    <source>
        <strain evidence="3 4">VKM Ac-1787</strain>
    </source>
</reference>
<dbReference type="InterPro" id="IPR036653">
    <property type="entry name" value="CinA-like_C"/>
</dbReference>
<dbReference type="InterPro" id="IPR008136">
    <property type="entry name" value="CinA_C"/>
</dbReference>
<dbReference type="Gene3D" id="3.90.950.20">
    <property type="entry name" value="CinA-like"/>
    <property type="match status" value="1"/>
</dbReference>
<protein>
    <submittedName>
        <fullName evidence="3">Nicotinamide-nucleotide amidase</fullName>
    </submittedName>
</protein>
<accession>A0ABY1LNM0</accession>
<evidence type="ECO:0000259" key="2">
    <source>
        <dbReference type="Pfam" id="PF02464"/>
    </source>
</evidence>
<evidence type="ECO:0000313" key="3">
    <source>
        <dbReference type="EMBL" id="SKC52446.1"/>
    </source>
</evidence>